<keyword evidence="1" id="KW-0802">TPR repeat</keyword>
<dbReference type="Pfam" id="PF00211">
    <property type="entry name" value="Guanylate_cyc"/>
    <property type="match status" value="1"/>
</dbReference>
<dbReference type="GO" id="GO:0035556">
    <property type="term" value="P:intracellular signal transduction"/>
    <property type="evidence" value="ECO:0007669"/>
    <property type="project" value="InterPro"/>
</dbReference>
<name>A0A4Y9LXY9_9BRAD</name>
<dbReference type="SMART" id="SM00028">
    <property type="entry name" value="TPR"/>
    <property type="match status" value="5"/>
</dbReference>
<dbReference type="PANTHER" id="PTHR43081:SF19">
    <property type="entry name" value="PH-SENSITIVE ADENYLATE CYCLASE RV1264"/>
    <property type="match status" value="1"/>
</dbReference>
<dbReference type="InterPro" id="IPR001054">
    <property type="entry name" value="A/G_cyclase"/>
</dbReference>
<dbReference type="Pfam" id="PF13432">
    <property type="entry name" value="TPR_16"/>
    <property type="match status" value="1"/>
</dbReference>
<dbReference type="SUPFAM" id="SSF55073">
    <property type="entry name" value="Nucleotide cyclase"/>
    <property type="match status" value="1"/>
</dbReference>
<evidence type="ECO:0000256" key="1">
    <source>
        <dbReference type="PROSITE-ProRule" id="PRU00339"/>
    </source>
</evidence>
<dbReference type="PROSITE" id="PS50005">
    <property type="entry name" value="TPR"/>
    <property type="match status" value="2"/>
</dbReference>
<proteinExistence type="predicted"/>
<gene>
    <name evidence="3" type="ORF">E4K65_16040</name>
</gene>
<evidence type="ECO:0000313" key="3">
    <source>
        <dbReference type="EMBL" id="TFV47738.1"/>
    </source>
</evidence>
<feature type="repeat" description="TPR" evidence="1">
    <location>
        <begin position="455"/>
        <end position="488"/>
    </location>
</feature>
<organism evidence="3 4">
    <name type="scientific">Bradyrhizobium niftali</name>
    <dbReference type="NCBI Taxonomy" id="2560055"/>
    <lineage>
        <taxon>Bacteria</taxon>
        <taxon>Pseudomonadati</taxon>
        <taxon>Pseudomonadota</taxon>
        <taxon>Alphaproteobacteria</taxon>
        <taxon>Hyphomicrobiales</taxon>
        <taxon>Nitrobacteraceae</taxon>
        <taxon>Bradyrhizobium</taxon>
    </lineage>
</organism>
<evidence type="ECO:0000259" key="2">
    <source>
        <dbReference type="PROSITE" id="PS50125"/>
    </source>
</evidence>
<dbReference type="GO" id="GO:0006171">
    <property type="term" value="P:cAMP biosynthetic process"/>
    <property type="evidence" value="ECO:0007669"/>
    <property type="project" value="TreeGrafter"/>
</dbReference>
<dbReference type="GO" id="GO:0004016">
    <property type="term" value="F:adenylate cyclase activity"/>
    <property type="evidence" value="ECO:0007669"/>
    <property type="project" value="UniProtKB-ARBA"/>
</dbReference>
<feature type="domain" description="Guanylate cyclase" evidence="2">
    <location>
        <begin position="51"/>
        <end position="166"/>
    </location>
</feature>
<dbReference type="AlphaFoldDB" id="A0A4Y9LXY9"/>
<dbReference type="Proteomes" id="UP000297966">
    <property type="component" value="Unassembled WGS sequence"/>
</dbReference>
<protein>
    <submittedName>
        <fullName evidence="3">Adenylate/guanylate cyclase domain-containing protein</fullName>
    </submittedName>
</protein>
<dbReference type="InterPro" id="IPR050697">
    <property type="entry name" value="Adenylyl/Guanylyl_Cyclase_3/4"/>
</dbReference>
<dbReference type="SUPFAM" id="SSF48452">
    <property type="entry name" value="TPR-like"/>
    <property type="match status" value="1"/>
</dbReference>
<dbReference type="PROSITE" id="PS50125">
    <property type="entry name" value="GUANYLATE_CYCLASE_2"/>
    <property type="match status" value="1"/>
</dbReference>
<comment type="caution">
    <text evidence="3">The sequence shown here is derived from an EMBL/GenBank/DDBJ whole genome shotgun (WGS) entry which is preliminary data.</text>
</comment>
<dbReference type="Gene3D" id="1.25.40.10">
    <property type="entry name" value="Tetratricopeptide repeat domain"/>
    <property type="match status" value="2"/>
</dbReference>
<evidence type="ECO:0000313" key="4">
    <source>
        <dbReference type="Proteomes" id="UP000297966"/>
    </source>
</evidence>
<dbReference type="InterPro" id="IPR011990">
    <property type="entry name" value="TPR-like_helical_dom_sf"/>
</dbReference>
<reference evidence="3 4" key="1">
    <citation type="submission" date="2019-03" db="EMBL/GenBank/DDBJ databases">
        <title>Bradyrhizobium diversity isolated from nodules of Chamaecrista fasciculata.</title>
        <authorList>
            <person name="Klepa M.S."/>
            <person name="Urquiaga M.O."/>
            <person name="Hungria M."/>
            <person name="Delamuta J.R."/>
        </authorList>
    </citation>
    <scope>NUCLEOTIDE SEQUENCE [LARGE SCALE GENOMIC DNA]</scope>
    <source>
        <strain evidence="3 4">CNPSo 3448</strain>
    </source>
</reference>
<keyword evidence="4" id="KW-1185">Reference proteome</keyword>
<dbReference type="PANTHER" id="PTHR43081">
    <property type="entry name" value="ADENYLATE CYCLASE, TERMINAL-DIFFERENTIATION SPECIFIC-RELATED"/>
    <property type="match status" value="1"/>
</dbReference>
<dbReference type="OrthoDB" id="9807521at2"/>
<accession>A0A4Y9LXY9</accession>
<dbReference type="Gene3D" id="3.40.50.10070">
    <property type="entry name" value="TolB, N-terminal domain"/>
    <property type="match status" value="1"/>
</dbReference>
<dbReference type="InterPro" id="IPR019734">
    <property type="entry name" value="TPR_rpt"/>
</dbReference>
<dbReference type="EMBL" id="SPQT01000007">
    <property type="protein sequence ID" value="TFV47738.1"/>
    <property type="molecule type" value="Genomic_DNA"/>
</dbReference>
<feature type="repeat" description="TPR" evidence="1">
    <location>
        <begin position="489"/>
        <end position="522"/>
    </location>
</feature>
<sequence>MISHGGASRRWALWLPNTHHLVLGTGRRRLSPTYLRRRALASERVERRLTAILAADVAGYSWLTGVDEEGTHVQLQDHLRTLVDPKIAEHRGRVVKNTGDGLLAEFGSVVDAVRCALDVQRGMAERNAGVPDEKRIEFRIGINVGDIIIDRGDIFGDGVNVAARLEGLAEPGGICVSGRVQEDARGKLGIAFEDVGEQQLKNIAWPVRVYRVRLSGEAARSRPALELPDKPSIAVLPFTNMSGDPEQDYFADGMTEDIITGLSRARWLFVIARNSSLAYKGRSTDVKQVAHELGVRYVLEGSVRKVGERVRISAQLAEGTSGRQLWAKRYDRELSDIFAMQDEITETIIGAVEPELGKVERRRSAGKRPDNLDAWDLYQRGMSHLYEYTKDDLQRARQYFTQAIAMDPQLGPAYSGLAETYYYEGVYGFAESISDNREKALAPALRAVVLDAEDAGAHCTLGRAYYMRRAYDAAFRELKTALELNPSLALAHYGLGATLVFSGRAEESIPYLTTAIRLSPHDPNMGSFLVRLADAAYFLKRYEEAAEWARRALQQPNFQWSRYTVLIAALAQLGRLDEARNCIQQLQVKRPNTSIAFVKPTCSATRQISRTI</sequence>
<dbReference type="InterPro" id="IPR029787">
    <property type="entry name" value="Nucleotide_cyclase"/>
</dbReference>
<dbReference type="Gene3D" id="3.30.70.1230">
    <property type="entry name" value="Nucleotide cyclase"/>
    <property type="match status" value="1"/>
</dbReference>
<dbReference type="CDD" id="cd07302">
    <property type="entry name" value="CHD"/>
    <property type="match status" value="1"/>
</dbReference>